<comment type="similarity">
    <text evidence="2">Belongs to the beta-catenin family.</text>
</comment>
<evidence type="ECO:0000313" key="10">
    <source>
        <dbReference type="RefSeq" id="XP_020656088.2"/>
    </source>
</evidence>
<protein>
    <recommendedName>
        <fullName evidence="7">Vacuolar protein 8</fullName>
    </recommendedName>
</protein>
<dbReference type="GO" id="GO:0071562">
    <property type="term" value="P:nucleus-vacuole junction assembly"/>
    <property type="evidence" value="ECO:0007669"/>
    <property type="project" value="InterPro"/>
</dbReference>
<dbReference type="InParanoid" id="A0A6J0U7Z5"/>
<dbReference type="GeneID" id="110082664"/>
<dbReference type="KEGG" id="pvt:110082664"/>
<dbReference type="InterPro" id="IPR016024">
    <property type="entry name" value="ARM-type_fold"/>
</dbReference>
<evidence type="ECO:0000256" key="1">
    <source>
        <dbReference type="ARBA" id="ARBA00004592"/>
    </source>
</evidence>
<evidence type="ECO:0000313" key="9">
    <source>
        <dbReference type="Proteomes" id="UP001652642"/>
    </source>
</evidence>
<dbReference type="SUPFAM" id="SSF48371">
    <property type="entry name" value="ARM repeat"/>
    <property type="match status" value="1"/>
</dbReference>
<keyword evidence="9" id="KW-1185">Reference proteome</keyword>
<keyword evidence="6" id="KW-0449">Lipoprotein</keyword>
<name>A0A6J0U7Z5_9SAUR</name>
<dbReference type="PANTHER" id="PTHR47249">
    <property type="entry name" value="VACUOLAR PROTEIN 8"/>
    <property type="match status" value="1"/>
</dbReference>
<dbReference type="GO" id="GO:0043495">
    <property type="term" value="F:protein-membrane adaptor activity"/>
    <property type="evidence" value="ECO:0007669"/>
    <property type="project" value="InterPro"/>
</dbReference>
<evidence type="ECO:0000256" key="4">
    <source>
        <dbReference type="ARBA" id="ARBA00022737"/>
    </source>
</evidence>
<reference evidence="10" key="2">
    <citation type="submission" date="2025-08" db="UniProtKB">
        <authorList>
            <consortium name="RefSeq"/>
        </authorList>
    </citation>
    <scope>IDENTIFICATION</scope>
</reference>
<feature type="repeat" description="ARM" evidence="8">
    <location>
        <begin position="247"/>
        <end position="277"/>
    </location>
</feature>
<dbReference type="PANTHER" id="PTHR47249:SF1">
    <property type="entry name" value="VACUOLAR PROTEIN 8"/>
    <property type="match status" value="1"/>
</dbReference>
<evidence type="ECO:0000256" key="5">
    <source>
        <dbReference type="ARBA" id="ARBA00023136"/>
    </source>
</evidence>
<accession>A0A6J0U7Z5</accession>
<dbReference type="InterPro" id="IPR000225">
    <property type="entry name" value="Armadillo"/>
</dbReference>
<dbReference type="Pfam" id="PF00514">
    <property type="entry name" value="Arm"/>
    <property type="match status" value="2"/>
</dbReference>
<dbReference type="Gene3D" id="1.25.10.10">
    <property type="entry name" value="Leucine-rich Repeat Variant"/>
    <property type="match status" value="2"/>
</dbReference>
<keyword evidence="5" id="KW-0472">Membrane</keyword>
<keyword evidence="4" id="KW-0677">Repeat</keyword>
<dbReference type="InterPro" id="IPR045156">
    <property type="entry name" value="Vac8"/>
</dbReference>
<evidence type="ECO:0000256" key="8">
    <source>
        <dbReference type="PROSITE-ProRule" id="PRU00259"/>
    </source>
</evidence>
<evidence type="ECO:0000256" key="2">
    <source>
        <dbReference type="ARBA" id="ARBA00005462"/>
    </source>
</evidence>
<gene>
    <name evidence="10" type="primary">LOC110082664</name>
</gene>
<comment type="subcellular location">
    <subcellularLocation>
        <location evidence="1">Vacuole membrane</location>
        <topology evidence="1">Lipid-anchor</topology>
    </subcellularLocation>
</comment>
<dbReference type="GO" id="GO:0005774">
    <property type="term" value="C:vacuolar membrane"/>
    <property type="evidence" value="ECO:0007669"/>
    <property type="project" value="UniProtKB-SubCell"/>
</dbReference>
<evidence type="ECO:0000256" key="6">
    <source>
        <dbReference type="ARBA" id="ARBA00023288"/>
    </source>
</evidence>
<dbReference type="SMART" id="SM00185">
    <property type="entry name" value="ARM"/>
    <property type="match status" value="6"/>
</dbReference>
<dbReference type="PROSITE" id="PS50176">
    <property type="entry name" value="ARM_REPEAT"/>
    <property type="match status" value="1"/>
</dbReference>
<evidence type="ECO:0000256" key="3">
    <source>
        <dbReference type="ARBA" id="ARBA00022554"/>
    </source>
</evidence>
<proteinExistence type="inferred from homology"/>
<reference evidence="9" key="1">
    <citation type="submission" date="2025-05" db="UniProtKB">
        <authorList>
            <consortium name="RefSeq"/>
        </authorList>
    </citation>
    <scope>NUCLEOTIDE SEQUENCE [LARGE SCALE GENOMIC DNA]</scope>
</reference>
<organism evidence="9 10">
    <name type="scientific">Pogona vitticeps</name>
    <name type="common">central bearded dragon</name>
    <dbReference type="NCBI Taxonomy" id="103695"/>
    <lineage>
        <taxon>Eukaryota</taxon>
        <taxon>Metazoa</taxon>
        <taxon>Chordata</taxon>
        <taxon>Craniata</taxon>
        <taxon>Vertebrata</taxon>
        <taxon>Euteleostomi</taxon>
        <taxon>Lepidosauria</taxon>
        <taxon>Squamata</taxon>
        <taxon>Bifurcata</taxon>
        <taxon>Unidentata</taxon>
        <taxon>Episquamata</taxon>
        <taxon>Toxicofera</taxon>
        <taxon>Iguania</taxon>
        <taxon>Acrodonta</taxon>
        <taxon>Agamidae</taxon>
        <taxon>Amphibolurinae</taxon>
        <taxon>Pogona</taxon>
    </lineage>
</organism>
<sequence>MGQLCAKCVQLLCDFALRVKKFSVDLMFDIKECLTQVLNCPCLKRKNFETRQLYKPAFQTQEEEIAQEFLQHIEKGFEASPLSKVSLEALRTLAFSENPGLQMSAAAYYLQMSQYMNIQLPPEHLETYYALLKSNDLEVQQISSLSLLNFLLEGNVSKQHVMQMDLLEPILELLDSDDTTVQCNSCACIMTLAVSDVSREAIATAGGVIPLLALSKSYNPRVQQNAVGAIFNLTQSEWIQQLLFQQGALPILICLLESPDSQVQYYSCAALSNMAMNSWHHEAMLHIGNRFLLRTLLPLLSSPVDKVSNQACVCLRNLATNESVQTSIVALPILPLLFPLLASDNAELQQNAIILLRLLSQHPANQDKLMCDEVLQILGKLLLAWKTHPVVIGHAACFLQNLSCSESMPKIVKSPCIEGLLQTVLSADFLEEESLSCVISCLAELLKHERAIACILELIDEPLIDILLRLAGQVEQTETSFQTAFIIKCIIQHGNMVFLLKQHMNKVQEYLMKYLSHQENRFQQLGISTLCLLQKDSEFLSAFSQNQMKKYLDQVHQQTEETQELLSVAMKHMDT</sequence>
<keyword evidence="3" id="KW-0926">Vacuole</keyword>
<dbReference type="Proteomes" id="UP001652642">
    <property type="component" value="Chromosome 1"/>
</dbReference>
<dbReference type="InterPro" id="IPR011989">
    <property type="entry name" value="ARM-like"/>
</dbReference>
<evidence type="ECO:0000256" key="7">
    <source>
        <dbReference type="ARBA" id="ARBA00026209"/>
    </source>
</evidence>
<dbReference type="RefSeq" id="XP_020656088.2">
    <property type="nucleotide sequence ID" value="XM_020800429.2"/>
</dbReference>
<dbReference type="OrthoDB" id="7537227at2759"/>
<dbReference type="AlphaFoldDB" id="A0A6J0U7Z5"/>